<protein>
    <recommendedName>
        <fullName evidence="2">SigF-like NTF2-like domain-containing protein</fullName>
    </recommendedName>
</protein>
<keyword evidence="1" id="KW-1133">Transmembrane helix</keyword>
<dbReference type="OrthoDB" id="2344312at2759"/>
<keyword evidence="4" id="KW-1185">Reference proteome</keyword>
<organism evidence="3 4">
    <name type="scientific">Ophiocordyceps camponoti-rufipedis</name>
    <dbReference type="NCBI Taxonomy" id="2004952"/>
    <lineage>
        <taxon>Eukaryota</taxon>
        <taxon>Fungi</taxon>
        <taxon>Dikarya</taxon>
        <taxon>Ascomycota</taxon>
        <taxon>Pezizomycotina</taxon>
        <taxon>Sordariomycetes</taxon>
        <taxon>Hypocreomycetidae</taxon>
        <taxon>Hypocreales</taxon>
        <taxon>Ophiocordycipitaceae</taxon>
        <taxon>Ophiocordyceps</taxon>
    </lineage>
</organism>
<dbReference type="PANTHER" id="PTHR35393">
    <property type="entry name" value="CHROMOSOME 1, WHOLE GENOME SHOTGUN SEQUENCE"/>
    <property type="match status" value="1"/>
</dbReference>
<dbReference type="Pfam" id="PF24840">
    <property type="entry name" value="NTF2_SigF"/>
    <property type="match status" value="1"/>
</dbReference>
<sequence length="205" mass="22976">MDNPVQDIAGVIASLATGDPAEQQATLDNFFLSEASFSHPLCRVPSFAKGTVPFAPGVDSRAIILQIYRWYRTLSPHIDITVDSAVFDKRTGRLFVEIHQTLAIWFLPLYRARVRLITLLHLRQGSPSEDGRSGGTGRERGRYFIAGQEDLYTINDCCQFLLPGLGPLLWYGWQLFSTGLCVLGAFVFMPVYLYMNRNAKVAKVQ</sequence>
<evidence type="ECO:0000259" key="2">
    <source>
        <dbReference type="Pfam" id="PF24840"/>
    </source>
</evidence>
<dbReference type="EMBL" id="NJES01000056">
    <property type="protein sequence ID" value="PHH79123.1"/>
    <property type="molecule type" value="Genomic_DNA"/>
</dbReference>
<name>A0A2C5ZGX3_9HYPO</name>
<feature type="domain" description="SigF-like NTF2-like" evidence="2">
    <location>
        <begin position="1"/>
        <end position="187"/>
    </location>
</feature>
<reference evidence="3 4" key="1">
    <citation type="submission" date="2017-06" db="EMBL/GenBank/DDBJ databases">
        <title>Ant-infecting Ophiocordyceps genomes reveal a high diversity of potential behavioral manipulation genes and a possible major role for enterotoxins.</title>
        <authorList>
            <person name="De Bekker C."/>
            <person name="Evans H.C."/>
            <person name="Brachmann A."/>
            <person name="Hughes D.P."/>
        </authorList>
    </citation>
    <scope>NUCLEOTIDE SEQUENCE [LARGE SCALE GENOMIC DNA]</scope>
    <source>
        <strain evidence="3 4">Map16</strain>
    </source>
</reference>
<dbReference type="AlphaFoldDB" id="A0A2C5ZGX3"/>
<evidence type="ECO:0000256" key="1">
    <source>
        <dbReference type="SAM" id="Phobius"/>
    </source>
</evidence>
<evidence type="ECO:0000313" key="4">
    <source>
        <dbReference type="Proteomes" id="UP000226431"/>
    </source>
</evidence>
<dbReference type="InterPro" id="IPR057514">
    <property type="entry name" value="NTF2_SigF"/>
</dbReference>
<dbReference type="PANTHER" id="PTHR35393:SF1">
    <property type="entry name" value="SNOAL-LIKE DOMAIN-CONTAINING PROTEIN"/>
    <property type="match status" value="1"/>
</dbReference>
<gene>
    <name evidence="3" type="ORF">CDD80_5589</name>
</gene>
<dbReference type="Proteomes" id="UP000226431">
    <property type="component" value="Unassembled WGS sequence"/>
</dbReference>
<comment type="caution">
    <text evidence="3">The sequence shown here is derived from an EMBL/GenBank/DDBJ whole genome shotgun (WGS) entry which is preliminary data.</text>
</comment>
<feature type="transmembrane region" description="Helical" evidence="1">
    <location>
        <begin position="168"/>
        <end position="195"/>
    </location>
</feature>
<accession>A0A2C5ZGX3</accession>
<keyword evidence="1" id="KW-0812">Transmembrane</keyword>
<evidence type="ECO:0000313" key="3">
    <source>
        <dbReference type="EMBL" id="PHH79123.1"/>
    </source>
</evidence>
<proteinExistence type="predicted"/>
<keyword evidence="1" id="KW-0472">Membrane</keyword>
<dbReference type="STRING" id="2004952.A0A2C5ZGX3"/>